<dbReference type="PROSITE" id="PS50949">
    <property type="entry name" value="HTH_GNTR"/>
    <property type="match status" value="1"/>
</dbReference>
<evidence type="ECO:0000259" key="4">
    <source>
        <dbReference type="PROSITE" id="PS50949"/>
    </source>
</evidence>
<dbReference type="RefSeq" id="WP_364213975.1">
    <property type="nucleotide sequence ID" value="NZ_JBCGDC010000077.1"/>
</dbReference>
<feature type="domain" description="HTH gntR-type" evidence="4">
    <location>
        <begin position="1"/>
        <end position="65"/>
    </location>
</feature>
<dbReference type="Proteomes" id="UP001582793">
    <property type="component" value="Unassembled WGS sequence"/>
</dbReference>
<dbReference type="CDD" id="cd07377">
    <property type="entry name" value="WHTH_GntR"/>
    <property type="match status" value="1"/>
</dbReference>
<dbReference type="Gene3D" id="1.20.120.530">
    <property type="entry name" value="GntR ligand-binding domain-like"/>
    <property type="match status" value="1"/>
</dbReference>
<dbReference type="InterPro" id="IPR011711">
    <property type="entry name" value="GntR_C"/>
</dbReference>
<keyword evidence="3" id="KW-0804">Transcription</keyword>
<dbReference type="Pfam" id="PF00392">
    <property type="entry name" value="GntR"/>
    <property type="match status" value="1"/>
</dbReference>
<sequence length="243" mass="26766">MADQLREAIVTGSLRPGDRLPIEPELSTIFGVSRSTIREALRLLSSQDLVSTSRGINGGTFVMAADPAKLREYLTTRLGLLSGAQVISVRELLEAREMFEVPAARLAARLRSEDELDELTACVAEESALAERGGDFEPHRAFHSLVLKAARNQLLPLTVEPIFQVLRTRFLRPAAPAQFWRETAHDHAQILRHIRSGDEEGAAVAMRQHLDHLARTYVDLHVEPAVDPLTALSSRPAGGRPFG</sequence>
<dbReference type="SMART" id="SM00895">
    <property type="entry name" value="FCD"/>
    <property type="match status" value="1"/>
</dbReference>
<dbReference type="InterPro" id="IPR008920">
    <property type="entry name" value="TF_FadR/GntR_C"/>
</dbReference>
<evidence type="ECO:0000256" key="3">
    <source>
        <dbReference type="ARBA" id="ARBA00023163"/>
    </source>
</evidence>
<accession>A0ABV5CYG8</accession>
<dbReference type="SMART" id="SM00345">
    <property type="entry name" value="HTH_GNTR"/>
    <property type="match status" value="1"/>
</dbReference>
<dbReference type="InterPro" id="IPR036390">
    <property type="entry name" value="WH_DNA-bd_sf"/>
</dbReference>
<dbReference type="SUPFAM" id="SSF48008">
    <property type="entry name" value="GntR ligand-binding domain-like"/>
    <property type="match status" value="1"/>
</dbReference>
<dbReference type="InterPro" id="IPR036388">
    <property type="entry name" value="WH-like_DNA-bd_sf"/>
</dbReference>
<dbReference type="PRINTS" id="PR00035">
    <property type="entry name" value="HTHGNTR"/>
</dbReference>
<dbReference type="PANTHER" id="PTHR43537">
    <property type="entry name" value="TRANSCRIPTIONAL REGULATOR, GNTR FAMILY"/>
    <property type="match status" value="1"/>
</dbReference>
<gene>
    <name evidence="5" type="ORF">AAFH96_23490</name>
</gene>
<comment type="caution">
    <text evidence="5">The sequence shown here is derived from an EMBL/GenBank/DDBJ whole genome shotgun (WGS) entry which is preliminary data.</text>
</comment>
<evidence type="ECO:0000313" key="6">
    <source>
        <dbReference type="Proteomes" id="UP001582793"/>
    </source>
</evidence>
<name>A0ABV5CYG8_9ACTN</name>
<dbReference type="Pfam" id="PF07729">
    <property type="entry name" value="FCD"/>
    <property type="match status" value="1"/>
</dbReference>
<dbReference type="PANTHER" id="PTHR43537:SF5">
    <property type="entry name" value="UXU OPERON TRANSCRIPTIONAL REGULATOR"/>
    <property type="match status" value="1"/>
</dbReference>
<dbReference type="Gene3D" id="1.10.10.10">
    <property type="entry name" value="Winged helix-like DNA-binding domain superfamily/Winged helix DNA-binding domain"/>
    <property type="match status" value="1"/>
</dbReference>
<keyword evidence="1" id="KW-0805">Transcription regulation</keyword>
<evidence type="ECO:0000256" key="2">
    <source>
        <dbReference type="ARBA" id="ARBA00023125"/>
    </source>
</evidence>
<keyword evidence="2" id="KW-0238">DNA-binding</keyword>
<protein>
    <submittedName>
        <fullName evidence="5">FadR/GntR family transcriptional regulator</fullName>
    </submittedName>
</protein>
<evidence type="ECO:0000313" key="5">
    <source>
        <dbReference type="EMBL" id="MFB6396046.1"/>
    </source>
</evidence>
<reference evidence="5 6" key="1">
    <citation type="submission" date="2024-04" db="EMBL/GenBank/DDBJ databases">
        <title>Polymorphospora sp. isolated from Baiyangdian Lake in Xiong'an New Area.</title>
        <authorList>
            <person name="Zhang X."/>
            <person name="Liu J."/>
        </authorList>
    </citation>
    <scope>NUCLEOTIDE SEQUENCE [LARGE SCALE GENOMIC DNA]</scope>
    <source>
        <strain evidence="5 6">2-325</strain>
    </source>
</reference>
<evidence type="ECO:0000256" key="1">
    <source>
        <dbReference type="ARBA" id="ARBA00023015"/>
    </source>
</evidence>
<organism evidence="5 6">
    <name type="scientific">Polymorphospora lycopeni</name>
    <dbReference type="NCBI Taxonomy" id="3140240"/>
    <lineage>
        <taxon>Bacteria</taxon>
        <taxon>Bacillati</taxon>
        <taxon>Actinomycetota</taxon>
        <taxon>Actinomycetes</taxon>
        <taxon>Micromonosporales</taxon>
        <taxon>Micromonosporaceae</taxon>
        <taxon>Polymorphospora</taxon>
    </lineage>
</organism>
<dbReference type="EMBL" id="JBCGDC010000077">
    <property type="protein sequence ID" value="MFB6396046.1"/>
    <property type="molecule type" value="Genomic_DNA"/>
</dbReference>
<dbReference type="InterPro" id="IPR000524">
    <property type="entry name" value="Tscrpt_reg_HTH_GntR"/>
</dbReference>
<keyword evidence="6" id="KW-1185">Reference proteome</keyword>
<proteinExistence type="predicted"/>
<dbReference type="SUPFAM" id="SSF46785">
    <property type="entry name" value="Winged helix' DNA-binding domain"/>
    <property type="match status" value="1"/>
</dbReference>